<dbReference type="InterPro" id="IPR011010">
    <property type="entry name" value="DNA_brk_join_enz"/>
</dbReference>
<evidence type="ECO:0000313" key="6">
    <source>
        <dbReference type="EMBL" id="PWJ87808.1"/>
    </source>
</evidence>
<dbReference type="Gene3D" id="1.10.150.130">
    <property type="match status" value="1"/>
</dbReference>
<dbReference type="GO" id="GO:0003677">
    <property type="term" value="F:DNA binding"/>
    <property type="evidence" value="ECO:0007669"/>
    <property type="project" value="UniProtKB-KW"/>
</dbReference>
<dbReference type="InterPro" id="IPR002104">
    <property type="entry name" value="Integrase_catalytic"/>
</dbReference>
<evidence type="ECO:0000259" key="5">
    <source>
        <dbReference type="PROSITE" id="PS51898"/>
    </source>
</evidence>
<reference evidence="6 7" key="1">
    <citation type="submission" date="2018-05" db="EMBL/GenBank/DDBJ databases">
        <title>Genomic Encyclopedia of Type Strains, Phase IV (KMG-IV): sequencing the most valuable type-strain genomes for metagenomic binning, comparative biology and taxonomic classification.</title>
        <authorList>
            <person name="Goeker M."/>
        </authorList>
    </citation>
    <scope>NUCLEOTIDE SEQUENCE [LARGE SCALE GENOMIC DNA]</scope>
    <source>
        <strain evidence="6 7">DSM 2626</strain>
    </source>
</reference>
<dbReference type="InterPro" id="IPR010998">
    <property type="entry name" value="Integrase_recombinase_N"/>
</dbReference>
<dbReference type="InterPro" id="IPR025166">
    <property type="entry name" value="Integrase_DNA_bind_dom"/>
</dbReference>
<dbReference type="SUPFAM" id="SSF56349">
    <property type="entry name" value="DNA breaking-rejoining enzymes"/>
    <property type="match status" value="1"/>
</dbReference>
<dbReference type="Pfam" id="PF13356">
    <property type="entry name" value="Arm-DNA-bind_3"/>
    <property type="match status" value="1"/>
</dbReference>
<evidence type="ECO:0000256" key="2">
    <source>
        <dbReference type="ARBA" id="ARBA00022908"/>
    </source>
</evidence>
<accession>A0A8E2W7P7</accession>
<comment type="caution">
    <text evidence="6">The sequence shown here is derived from an EMBL/GenBank/DDBJ whole genome shotgun (WGS) entry which is preliminary data.</text>
</comment>
<dbReference type="GO" id="GO:0006310">
    <property type="term" value="P:DNA recombination"/>
    <property type="evidence" value="ECO:0007669"/>
    <property type="project" value="UniProtKB-KW"/>
</dbReference>
<dbReference type="PANTHER" id="PTHR30629">
    <property type="entry name" value="PROPHAGE INTEGRASE"/>
    <property type="match status" value="1"/>
</dbReference>
<evidence type="ECO:0000256" key="4">
    <source>
        <dbReference type="ARBA" id="ARBA00023172"/>
    </source>
</evidence>
<proteinExistence type="inferred from homology"/>
<keyword evidence="3" id="KW-0238">DNA-binding</keyword>
<dbReference type="CDD" id="cd00801">
    <property type="entry name" value="INT_P4_C"/>
    <property type="match status" value="1"/>
</dbReference>
<dbReference type="EMBL" id="QGGH01000014">
    <property type="protein sequence ID" value="PWJ87808.1"/>
    <property type="molecule type" value="Genomic_DNA"/>
</dbReference>
<dbReference type="RefSeq" id="WP_109671274.1">
    <property type="nucleotide sequence ID" value="NZ_QGGH01000014.1"/>
</dbReference>
<dbReference type="Pfam" id="PF22022">
    <property type="entry name" value="Phage_int_M"/>
    <property type="match status" value="1"/>
</dbReference>
<evidence type="ECO:0000256" key="1">
    <source>
        <dbReference type="ARBA" id="ARBA00008857"/>
    </source>
</evidence>
<dbReference type="Gene3D" id="3.30.160.390">
    <property type="entry name" value="Integrase, DNA-binding domain"/>
    <property type="match status" value="1"/>
</dbReference>
<evidence type="ECO:0000256" key="3">
    <source>
        <dbReference type="ARBA" id="ARBA00023125"/>
    </source>
</evidence>
<dbReference type="AlphaFoldDB" id="A0A8E2W7P7"/>
<feature type="domain" description="Tyr recombinase" evidence="5">
    <location>
        <begin position="205"/>
        <end position="379"/>
    </location>
</feature>
<dbReference type="Pfam" id="PF00589">
    <property type="entry name" value="Phage_integrase"/>
    <property type="match status" value="1"/>
</dbReference>
<evidence type="ECO:0000313" key="7">
    <source>
        <dbReference type="Proteomes" id="UP000245631"/>
    </source>
</evidence>
<comment type="similarity">
    <text evidence="1">Belongs to the 'phage' integrase family.</text>
</comment>
<dbReference type="GeneID" id="61055360"/>
<dbReference type="Proteomes" id="UP000245631">
    <property type="component" value="Unassembled WGS sequence"/>
</dbReference>
<keyword evidence="2" id="KW-0229">DNA integration</keyword>
<dbReference type="InterPro" id="IPR038488">
    <property type="entry name" value="Integrase_DNA-bd_sf"/>
</dbReference>
<dbReference type="PROSITE" id="PS51898">
    <property type="entry name" value="TYR_RECOMBINASE"/>
    <property type="match status" value="1"/>
</dbReference>
<dbReference type="PANTHER" id="PTHR30629:SF2">
    <property type="entry name" value="PROPHAGE INTEGRASE INTS-RELATED"/>
    <property type="match status" value="1"/>
</dbReference>
<name>A0A8E2W7P7_RHILI</name>
<protein>
    <submittedName>
        <fullName evidence="6">Integrase</fullName>
    </submittedName>
</protein>
<dbReference type="InterPro" id="IPR013762">
    <property type="entry name" value="Integrase-like_cat_sf"/>
</dbReference>
<gene>
    <name evidence="6" type="ORF">C8D77_11499</name>
</gene>
<organism evidence="6 7">
    <name type="scientific">Rhizobium loti</name>
    <name type="common">Mesorhizobium loti</name>
    <dbReference type="NCBI Taxonomy" id="381"/>
    <lineage>
        <taxon>Bacteria</taxon>
        <taxon>Pseudomonadati</taxon>
        <taxon>Pseudomonadota</taxon>
        <taxon>Alphaproteobacteria</taxon>
        <taxon>Hyphomicrobiales</taxon>
        <taxon>Phyllobacteriaceae</taxon>
        <taxon>Mesorhizobium</taxon>
    </lineage>
</organism>
<dbReference type="Gene3D" id="1.10.443.10">
    <property type="entry name" value="Intergrase catalytic core"/>
    <property type="match status" value="1"/>
</dbReference>
<sequence length="397" mass="44355">MAKNKLSETRIRGLEKPGVYGDGDGLWLRVQKAGSKNWIFIYRRGADRSEIGLGGYGQGTAPVSLTLAREKAEIVRGQLARGIDPRGDRNVVKPKTFADCMDALLTAKEPEWTNAKHKAQWEMTLREYGKPLHDLPIADIVMGDVKDCLLPHWQERPETADRLRSRIQAVIDYGIAHEWRTAGNPARWRGLLDKVMPRRQKLTRGHHAALAYSDAPKMMAKLRQSSGTAARAVEFIALTAARTGEARGAVWSEIDWKANVWTCPPDRMKAGKEHRVPLSDRAIDILKAMQQRSTGDYVFGGGVDGKPVSDTAMTKALRLASPDKSATLHGLRSMFRDWAGNETTHEREVAEAALAHSIGNSVEQAYRRSDALDKRRRLMDEWSVYCAQPTPKKVLDN</sequence>
<dbReference type="InterPro" id="IPR050808">
    <property type="entry name" value="Phage_Integrase"/>
</dbReference>
<dbReference type="GO" id="GO:0015074">
    <property type="term" value="P:DNA integration"/>
    <property type="evidence" value="ECO:0007669"/>
    <property type="project" value="UniProtKB-KW"/>
</dbReference>
<dbReference type="InterPro" id="IPR053876">
    <property type="entry name" value="Phage_int_M"/>
</dbReference>
<keyword evidence="4" id="KW-0233">DNA recombination</keyword>